<evidence type="ECO:0000256" key="2">
    <source>
        <dbReference type="ARBA" id="ARBA00022723"/>
    </source>
</evidence>
<dbReference type="AlphaFoldDB" id="A0A1W2TQ97"/>
<evidence type="ECO:0000313" key="7">
    <source>
        <dbReference type="EMBL" id="GAP90593.1"/>
    </source>
</evidence>
<dbReference type="InterPro" id="IPR002401">
    <property type="entry name" value="Cyt_P450_E_grp-I"/>
</dbReference>
<keyword evidence="2 4" id="KW-0479">Metal-binding</keyword>
<dbReference type="PANTHER" id="PTHR24305">
    <property type="entry name" value="CYTOCHROME P450"/>
    <property type="match status" value="1"/>
</dbReference>
<dbReference type="GO" id="GO:0005506">
    <property type="term" value="F:iron ion binding"/>
    <property type="evidence" value="ECO:0007669"/>
    <property type="project" value="InterPro"/>
</dbReference>
<dbReference type="GO" id="GO:0004497">
    <property type="term" value="F:monooxygenase activity"/>
    <property type="evidence" value="ECO:0007669"/>
    <property type="project" value="UniProtKB-KW"/>
</dbReference>
<evidence type="ECO:0000256" key="5">
    <source>
        <dbReference type="SAM" id="MobiDB-lite"/>
    </source>
</evidence>
<keyword evidence="6" id="KW-0472">Membrane</keyword>
<gene>
    <name evidence="7" type="ORF">SAMD00023353_5000940</name>
</gene>
<keyword evidence="6" id="KW-1133">Transmembrane helix</keyword>
<organism evidence="7">
    <name type="scientific">Rosellinia necatrix</name>
    <name type="common">White root-rot fungus</name>
    <dbReference type="NCBI Taxonomy" id="77044"/>
    <lineage>
        <taxon>Eukaryota</taxon>
        <taxon>Fungi</taxon>
        <taxon>Dikarya</taxon>
        <taxon>Ascomycota</taxon>
        <taxon>Pezizomycotina</taxon>
        <taxon>Sordariomycetes</taxon>
        <taxon>Xylariomycetidae</taxon>
        <taxon>Xylariales</taxon>
        <taxon>Xylariaceae</taxon>
        <taxon>Rosellinia</taxon>
    </lineage>
</organism>
<proteinExistence type="predicted"/>
<dbReference type="EMBL" id="DF977495">
    <property type="protein sequence ID" value="GAP90593.1"/>
    <property type="molecule type" value="Genomic_DNA"/>
</dbReference>
<keyword evidence="8" id="KW-1185">Reference proteome</keyword>
<keyword evidence="3 4" id="KW-0408">Iron</keyword>
<reference evidence="7" key="1">
    <citation type="submission" date="2016-03" db="EMBL/GenBank/DDBJ databases">
        <title>Draft genome sequence of Rosellinia necatrix.</title>
        <authorList>
            <person name="Kanematsu S."/>
        </authorList>
    </citation>
    <scope>NUCLEOTIDE SEQUENCE [LARGE SCALE GENOMIC DNA]</scope>
    <source>
        <strain evidence="7">W97</strain>
    </source>
</reference>
<evidence type="ECO:0000256" key="3">
    <source>
        <dbReference type="ARBA" id="ARBA00023004"/>
    </source>
</evidence>
<dbReference type="OMA" id="PRCAYLA"/>
<dbReference type="InterPro" id="IPR050121">
    <property type="entry name" value="Cytochrome_P450_monoxygenase"/>
</dbReference>
<protein>
    <submittedName>
        <fullName evidence="7">Putative benzoate 4-monooxygenase cytochrome P450 protein</fullName>
    </submittedName>
</protein>
<accession>A0A1W2TQ97</accession>
<evidence type="ECO:0000256" key="1">
    <source>
        <dbReference type="ARBA" id="ARBA00022617"/>
    </source>
</evidence>
<dbReference type="SUPFAM" id="SSF48264">
    <property type="entry name" value="Cytochrome P450"/>
    <property type="match status" value="1"/>
</dbReference>
<dbReference type="PRINTS" id="PR00385">
    <property type="entry name" value="P450"/>
</dbReference>
<feature type="binding site" description="axial binding residue" evidence="4">
    <location>
        <position position="300"/>
    </location>
    <ligand>
        <name>heme</name>
        <dbReference type="ChEBI" id="CHEBI:30413"/>
    </ligand>
    <ligandPart>
        <name>Fe</name>
        <dbReference type="ChEBI" id="CHEBI:18248"/>
    </ligandPart>
</feature>
<dbReference type="PRINTS" id="PR00463">
    <property type="entry name" value="EP450I"/>
</dbReference>
<dbReference type="PANTHER" id="PTHR24305:SF226">
    <property type="entry name" value="CYTOCHROME P450 MONOOXYGENASE"/>
    <property type="match status" value="1"/>
</dbReference>
<feature type="compositionally biased region" description="Basic and acidic residues" evidence="5">
    <location>
        <begin position="341"/>
        <end position="350"/>
    </location>
</feature>
<sequence>MRAFEPTMQKEIGIFLGRLLTPGRNGSSVDMTPRCAYLAVDIIGQLAFGYALKTQTVATNRSVSVGLNAMSTVNSLLMAWPHLSIPASVLTRLGSKTASEFRGVLLKMIGARKAIPRDEKNDLYASISNDMSDAELWPEAIFLLAAGGGTVHTTMAVIFFYLSRNSAAYIRLAHEIRAKFSNSQEIRQGAQLTGCKYLRAVIDESLRISPSSLQVTWREQAQSSVAAGETLAIDGHVIPPGTQIAVNFYSLFHNPTYFPDPFTFRPERWLPEEQGSSEQEEQRIIMRRAFQPSLLGDRGCAGKPMAYMELSLIIAKTLWYFDFHKAPGEAGMVGEGNAKSTDGRHRRDEF</sequence>
<name>A0A1W2TQ97_ROSNE</name>
<evidence type="ECO:0000313" key="8">
    <source>
        <dbReference type="Proteomes" id="UP000054516"/>
    </source>
</evidence>
<dbReference type="InterPro" id="IPR001128">
    <property type="entry name" value="Cyt_P450"/>
</dbReference>
<dbReference type="GO" id="GO:0016705">
    <property type="term" value="F:oxidoreductase activity, acting on paired donors, with incorporation or reduction of molecular oxygen"/>
    <property type="evidence" value="ECO:0007669"/>
    <property type="project" value="InterPro"/>
</dbReference>
<feature type="transmembrane region" description="Helical" evidence="6">
    <location>
        <begin position="140"/>
        <end position="162"/>
    </location>
</feature>
<dbReference type="Pfam" id="PF00067">
    <property type="entry name" value="p450"/>
    <property type="match status" value="1"/>
</dbReference>
<keyword evidence="6" id="KW-0812">Transmembrane</keyword>
<evidence type="ECO:0000256" key="6">
    <source>
        <dbReference type="SAM" id="Phobius"/>
    </source>
</evidence>
<dbReference type="OrthoDB" id="1470350at2759"/>
<dbReference type="Proteomes" id="UP000054516">
    <property type="component" value="Unassembled WGS sequence"/>
</dbReference>
<feature type="region of interest" description="Disordered" evidence="5">
    <location>
        <begin position="331"/>
        <end position="350"/>
    </location>
</feature>
<evidence type="ECO:0000256" key="4">
    <source>
        <dbReference type="PIRSR" id="PIRSR602401-1"/>
    </source>
</evidence>
<dbReference type="InterPro" id="IPR036396">
    <property type="entry name" value="Cyt_P450_sf"/>
</dbReference>
<keyword evidence="7" id="KW-0560">Oxidoreductase</keyword>
<dbReference type="GO" id="GO:0020037">
    <property type="term" value="F:heme binding"/>
    <property type="evidence" value="ECO:0007669"/>
    <property type="project" value="InterPro"/>
</dbReference>
<comment type="cofactor">
    <cofactor evidence="4">
        <name>heme</name>
        <dbReference type="ChEBI" id="CHEBI:30413"/>
    </cofactor>
</comment>
<dbReference type="STRING" id="77044.A0A1W2TQ97"/>
<dbReference type="Gene3D" id="1.10.630.10">
    <property type="entry name" value="Cytochrome P450"/>
    <property type="match status" value="1"/>
</dbReference>
<keyword evidence="7" id="KW-0503">Monooxygenase</keyword>
<keyword evidence="1 4" id="KW-0349">Heme</keyword>